<accession>A0A9Q1C599</accession>
<dbReference type="PANTHER" id="PTHR46730">
    <property type="entry name" value="POLYCYSTIN-1"/>
    <property type="match status" value="1"/>
</dbReference>
<dbReference type="SUPFAM" id="SSF49723">
    <property type="entry name" value="Lipase/lipooxygenase domain (PLAT/LH2 domain)"/>
    <property type="match status" value="1"/>
</dbReference>
<evidence type="ECO:0000256" key="6">
    <source>
        <dbReference type="ARBA" id="ARBA00023136"/>
    </source>
</evidence>
<evidence type="ECO:0000256" key="8">
    <source>
        <dbReference type="ARBA" id="ARBA00023180"/>
    </source>
</evidence>
<reference evidence="16" key="1">
    <citation type="submission" date="2021-10" db="EMBL/GenBank/DDBJ databases">
        <title>Tropical sea cucumber genome reveals ecological adaptation and Cuvierian tubules defense mechanism.</title>
        <authorList>
            <person name="Chen T."/>
        </authorList>
    </citation>
    <scope>NUCLEOTIDE SEQUENCE</scope>
    <source>
        <strain evidence="16">Nanhai2018</strain>
        <tissue evidence="16">Muscle</tissue>
    </source>
</reference>
<dbReference type="SMART" id="SM00089">
    <property type="entry name" value="PKD"/>
    <property type="match status" value="5"/>
</dbReference>
<dbReference type="SMART" id="SM00308">
    <property type="entry name" value="LH2"/>
    <property type="match status" value="1"/>
</dbReference>
<feature type="region of interest" description="Disordered" evidence="10">
    <location>
        <begin position="2293"/>
        <end position="2326"/>
    </location>
</feature>
<sequence length="2782" mass="311651">MCIQYKESINSKLFIPSHDIKLKQNFYFACICGNKVKVHTKINHMYVKYFSHFISEGIGGLHDSPVYFVNTTVTFNCSVEQGTVQWITWKIPQEGISENGSCDWNYTFSSVGTFLVEVTASNLFTLVQKVLSVTVVEPISDLLLVNERHVSVGEEVTFVLFVDSKQENSTFTLSFGDGESVNNFSFSKNASLSECEIPRPGLMFDPCLSLSSVIEYTYATHGSFLAEATGWNPDKSFSSESEVIVEKLVKAAKDCEIRVFDIGGMEVNTSARVFRTQTNKLQGNIIVDNQTHVCTQIHWGLYKIDKILSNPGRANEVRFQESVQQNLSDFHIPAYSLETGDYIAELEVTSVHQQLGTHETTCLEQISLEVVPPSTVTASTDVFNISVQYAEEGYPTHMTFQTDFVSEPDIQCLWNFGDGSAPALYKGEELMSPVVHVFTESGLYLLQVACITSQGFVNRSTTLVQVNPDLDKLTCSFQDKWGNLSSPFLIGARNYSLNYRTDFENVFYRVLYDGKMQPLEDTVLQDSDHPDGTVVISQETQLSLGPGNHNFTVMVFGYDLGKQCTFEVEFQEPIHNWTTSIGMAIVAVNVTFDLLVKFYKGSPITLRTWMLKDDEMVYESVMEESRGDSFEWFILVPLQLRESGDYVIGVQASNLFSWRSTELNISAQVPITSLHVVTPPAIRYMGGIVEVNIVLYIQPVNPGPSDLYLDVTYGDGRRDVSQSTWDDDHTGTRQINVTYTQPGIYSAKIHLFNNISDLSAPVTVSVLQDIEGATVWSHSEMGVSFVGEPFYPLELPVSFNCTIQNGTIQRVAWKIADLPELNTTSCATINHTFSSPGVTTVSANVRNVFSEDIGSTNFTMIESINGLFLVNDGPVTLDVEVIFVLFLETVGTDPWYMVDFGDGQSMHVPVSNITKDPTVGQYLKPGLPLPFDPIQRYSSVISHYYPMDGHFMAVATAWNKVSSFSSLSDVFITLKPCEIPIVHIDGSSKNWNSSTKLFRNQAVTLRVNITIDCQGSEETICRWRIFQITDIFPYPSIANEIQFDGSVKMDLIELFIPPFTLEYGDYIMEISVMAIMKRTGEIGMTEYDQTYLKVVPLSLVPRIIGGTLRRLSWYSQVLVDGSSSYDPDRPPSNTRDLDLSFKWFCRKSNETFPSVLSSSSCRRCFNPGVDTIDEADAKDLIPYMVFILNIHESGCGCFNSGFAITGDPNLKIVATSSLFIPAQTLEGNKSYTILLELSKPGREAVTVEQEINLLPGDVPSVLIRCVQNCGRYLNPSERFVLSGKCEDCTEFTRPRYEWDLIPGSLESTFEEINWKRDTTTGKYNAYLVFRGGTFAGSVSEELTLKLTSSLLHFGYDSLFPPTFLPMGSSSDNFLLYVEVVVKDAFGASTITILNVTVKEPSEKESSDVFNKALSLTQGEDSEMQHLLSSGDTQAATQLITTVSSLLNSETEKQEKSPDDDSNKATRIQVREKLISDLNQVEIHDLESLQLTSAAVVEVTQEETEISTNAQLSASAMYQKMGTFLKQQSASGASTVAIEGTARQLVSGLASIMGAASSQLDAITNQTLISQNEVFSENETAAVTQNARNITLTALQTLKKIETAILHSKVPREEGTLLETSHVEVLLNRREMWEMDGKVHHFTENPYSWSTDLSTVTSHVVALEFIQGENETLLLNDMQNGVDILLDNDIQEKSVTLDELQTSEEEEKVFGFNITENTTSVMIHVKLQAKGHARANPIVVVWVYYDTVVNYTSRFSVSLPQEGHQEIHLNETHVVTSDPYSFLLEEDSFQGQGGYYLKIEIGGSYKWSDDWDVKVLVYCPQCLYWDAGLEIWSSDGCKVGPVTNLQHIHCVCHHLSTFAGGFIPLPNAISFKDDVVRFAEIFENPVTAVTVVTVILLFFLSAIWARRRDRQEEKELEVIYLADNDTAAHCEYHVTVFTGMRRGSGTSATVTLTLYGTHGSSDPHVLVAPHKQVLQRGSLDSFMITTYDSLGELTAIRLWHDNSGTHPEWYISRIIVHDLQSNGWWYFLCQSWLAINMREYSIDKTFPVATPEDLTQFHHLFLSKMQRDIKNEHLWVSVVLRSPHSTFTRLQRAACCLCIVLSAMLTNIIFYGVPEKYATNENNISFGSLSLSWSSVVIGVESSIITFPINYAIVQLFRNSRVRPSSRTKSLQSSEFTFSSLSQITLQSAYSNLSSLYQSCKIFFSDSSKSSSQTDQLSSKTTVLSDSSDLSEIPSSSFDSTTPLLGNGKSSSDKKSVLVSTSEDSRNVSEKDNSAEKLSLGRWVCLDSTDTFPGNQNDGIGLDSDHSEGKEKLEKEQVSKVRDRKTDIREKELPLSRVYAGKDNDSSGKKESVTREAENEVWSSIEEYQQILRKSLDGSIVKEKATKVKELITGVDLDDPLAHLVATNELSDAEVHQGTPYYVSHKDYLSLKLNEIRQELETTPELQRTELREKDLAGKKLDRVLLLHGWKQDERGSEEDRVENLAKEKYVESITVIQPIKVVAMAALFAIILPSHKHEEVGLGTTRIVNAREVISKGGNLDIPLQQLRKSHFYTPPPAKRVEKARQKRLAQAKMYSMVKALLGQIAFIFLVLEIAYMQRDPNTFLMNQALQNAFTEDIGEISTSDDLMEWMREAFVPVLFGGEDGFMEDDLAFRVGGPRMRQLRFSSVSGLAYLWFGCSVYYFYSLISSLESMFLFVSGGFDQFLEVTEDYPITGSLFFVLMAFALIYIFMNLLIMFIVESFMKAQLHCDENKDHRDVVSVLSEWCLSCFGFKGTRSTSNKD</sequence>
<keyword evidence="8" id="KW-0325">Glycoprotein</keyword>
<keyword evidence="3 11" id="KW-0812">Transmembrane</keyword>
<dbReference type="OrthoDB" id="10264154at2759"/>
<dbReference type="Pfam" id="PF00801">
    <property type="entry name" value="PKD"/>
    <property type="match status" value="2"/>
</dbReference>
<evidence type="ECO:0000256" key="5">
    <source>
        <dbReference type="ARBA" id="ARBA00022989"/>
    </source>
</evidence>
<feature type="region of interest" description="Disordered" evidence="10">
    <location>
        <begin position="2338"/>
        <end position="2358"/>
    </location>
</feature>
<keyword evidence="4" id="KW-0677">Repeat</keyword>
<dbReference type="SUPFAM" id="SSF49299">
    <property type="entry name" value="PKD domain"/>
    <property type="match status" value="3"/>
</dbReference>
<feature type="compositionally biased region" description="Basic and acidic residues" evidence="10">
    <location>
        <begin position="2338"/>
        <end position="2357"/>
    </location>
</feature>
<dbReference type="Proteomes" id="UP001152320">
    <property type="component" value="Chromosome 7"/>
</dbReference>
<dbReference type="Pfam" id="PF02010">
    <property type="entry name" value="REJ"/>
    <property type="match status" value="2"/>
</dbReference>
<feature type="transmembrane region" description="Helical" evidence="11">
    <location>
        <begin position="2577"/>
        <end position="2596"/>
    </location>
</feature>
<keyword evidence="17" id="KW-1185">Reference proteome</keyword>
<dbReference type="Pfam" id="PF01477">
    <property type="entry name" value="PLAT"/>
    <property type="match status" value="1"/>
</dbReference>
<dbReference type="GO" id="GO:0006816">
    <property type="term" value="P:calcium ion transport"/>
    <property type="evidence" value="ECO:0007669"/>
    <property type="project" value="TreeGrafter"/>
</dbReference>
<dbReference type="GO" id="GO:0005886">
    <property type="term" value="C:plasma membrane"/>
    <property type="evidence" value="ECO:0007669"/>
    <property type="project" value="TreeGrafter"/>
</dbReference>
<dbReference type="PROSITE" id="PS50093">
    <property type="entry name" value="PKD"/>
    <property type="match status" value="1"/>
</dbReference>
<evidence type="ECO:0000256" key="11">
    <source>
        <dbReference type="SAM" id="Phobius"/>
    </source>
</evidence>
<dbReference type="InterPro" id="IPR001024">
    <property type="entry name" value="PLAT/LH2_dom"/>
</dbReference>
<dbReference type="SMART" id="SM00303">
    <property type="entry name" value="GPS"/>
    <property type="match status" value="1"/>
</dbReference>
<evidence type="ECO:0000256" key="1">
    <source>
        <dbReference type="ARBA" id="ARBA00004141"/>
    </source>
</evidence>
<feature type="domain" description="REJ" evidence="15">
    <location>
        <begin position="977"/>
        <end position="1349"/>
    </location>
</feature>
<dbReference type="PROSITE" id="PS50221">
    <property type="entry name" value="GAIN_B"/>
    <property type="match status" value="1"/>
</dbReference>
<dbReference type="InterPro" id="IPR057244">
    <property type="entry name" value="GAIN_B"/>
</dbReference>
<keyword evidence="7" id="KW-1015">Disulfide bond</keyword>
<feature type="domain" description="PKD" evidence="12">
    <location>
        <begin position="398"/>
        <end position="466"/>
    </location>
</feature>
<evidence type="ECO:0000259" key="15">
    <source>
        <dbReference type="PROSITE" id="PS51111"/>
    </source>
</evidence>
<evidence type="ECO:0000256" key="10">
    <source>
        <dbReference type="SAM" id="MobiDB-lite"/>
    </source>
</evidence>
<evidence type="ECO:0000313" key="17">
    <source>
        <dbReference type="Proteomes" id="UP001152320"/>
    </source>
</evidence>
<feature type="transmembrane region" description="Helical" evidence="11">
    <location>
        <begin position="2489"/>
        <end position="2512"/>
    </location>
</feature>
<name>A0A9Q1C599_HOLLE</name>
<protein>
    <submittedName>
        <fullName evidence="16">Polycystic kidney disease protein 1-like 2</fullName>
    </submittedName>
</protein>
<keyword evidence="6 11" id="KW-0472">Membrane</keyword>
<keyword evidence="5 11" id="KW-1133">Transmembrane helix</keyword>
<evidence type="ECO:0000259" key="12">
    <source>
        <dbReference type="PROSITE" id="PS50093"/>
    </source>
</evidence>
<comment type="similarity">
    <text evidence="2">Belongs to the polycystin family.</text>
</comment>
<dbReference type="PANTHER" id="PTHR46730:SF1">
    <property type="entry name" value="PLAT DOMAIN-CONTAINING PROTEIN"/>
    <property type="match status" value="1"/>
</dbReference>
<dbReference type="InterPro" id="IPR042060">
    <property type="entry name" value="PLAT_polycystin1"/>
</dbReference>
<evidence type="ECO:0000313" key="16">
    <source>
        <dbReference type="EMBL" id="KAJ8038483.1"/>
    </source>
</evidence>
<gene>
    <name evidence="16" type="ORF">HOLleu_15920</name>
</gene>
<evidence type="ECO:0000256" key="4">
    <source>
        <dbReference type="ARBA" id="ARBA00022737"/>
    </source>
</evidence>
<feature type="region of interest" description="Disordered" evidence="10">
    <location>
        <begin position="2226"/>
        <end position="2272"/>
    </location>
</feature>
<comment type="caution">
    <text evidence="16">The sequence shown here is derived from an EMBL/GenBank/DDBJ whole genome shotgun (WGS) entry which is preliminary data.</text>
</comment>
<organism evidence="16 17">
    <name type="scientific">Holothuria leucospilota</name>
    <name type="common">Black long sea cucumber</name>
    <name type="synonym">Mertensiothuria leucospilota</name>
    <dbReference type="NCBI Taxonomy" id="206669"/>
    <lineage>
        <taxon>Eukaryota</taxon>
        <taxon>Metazoa</taxon>
        <taxon>Echinodermata</taxon>
        <taxon>Eleutherozoa</taxon>
        <taxon>Echinozoa</taxon>
        <taxon>Holothuroidea</taxon>
        <taxon>Aspidochirotacea</taxon>
        <taxon>Aspidochirotida</taxon>
        <taxon>Holothuriidae</taxon>
        <taxon>Holothuria</taxon>
    </lineage>
</organism>
<dbReference type="Gene3D" id="2.60.220.50">
    <property type="match status" value="1"/>
</dbReference>
<comment type="caution">
    <text evidence="9">Lacks conserved residue(s) required for the propagation of feature annotation.</text>
</comment>
<feature type="transmembrane region" description="Helical" evidence="11">
    <location>
        <begin position="2670"/>
        <end position="2697"/>
    </location>
</feature>
<dbReference type="InterPro" id="IPR036392">
    <property type="entry name" value="PLAT/LH2_dom_sf"/>
</dbReference>
<dbReference type="InterPro" id="IPR000434">
    <property type="entry name" value="PC1"/>
</dbReference>
<dbReference type="InterPro" id="IPR000601">
    <property type="entry name" value="PKD_dom"/>
</dbReference>
<evidence type="ECO:0000259" key="13">
    <source>
        <dbReference type="PROSITE" id="PS50095"/>
    </source>
</evidence>
<dbReference type="FunFam" id="2.60.60.20:FF:000008">
    <property type="entry name" value="Polycystic kidney disease 1-like 2, isoform CRA_a"/>
    <property type="match status" value="1"/>
</dbReference>
<evidence type="ECO:0000256" key="9">
    <source>
        <dbReference type="PROSITE-ProRule" id="PRU00152"/>
    </source>
</evidence>
<feature type="transmembrane region" description="Helical" evidence="11">
    <location>
        <begin position="2132"/>
        <end position="2156"/>
    </location>
</feature>
<evidence type="ECO:0000256" key="7">
    <source>
        <dbReference type="ARBA" id="ARBA00023157"/>
    </source>
</evidence>
<dbReference type="PRINTS" id="PR00500">
    <property type="entry name" value="POLYCYSTIN1"/>
</dbReference>
<dbReference type="InterPro" id="IPR014010">
    <property type="entry name" value="REJ_dom"/>
</dbReference>
<dbReference type="PROSITE" id="PS50095">
    <property type="entry name" value="PLAT"/>
    <property type="match status" value="1"/>
</dbReference>
<feature type="transmembrane region" description="Helical" evidence="11">
    <location>
        <begin position="2092"/>
        <end position="2112"/>
    </location>
</feature>
<feature type="domain" description="REJ" evidence="15">
    <location>
        <begin position="1351"/>
        <end position="1679"/>
    </location>
</feature>
<dbReference type="CDD" id="cd01752">
    <property type="entry name" value="PLAT_polycystin"/>
    <property type="match status" value="1"/>
</dbReference>
<dbReference type="EMBL" id="JAIZAY010000007">
    <property type="protein sequence ID" value="KAJ8038483.1"/>
    <property type="molecule type" value="Genomic_DNA"/>
</dbReference>
<dbReference type="InterPro" id="IPR000203">
    <property type="entry name" value="GPS"/>
</dbReference>
<dbReference type="InterPro" id="IPR046338">
    <property type="entry name" value="GAIN_dom_sf"/>
</dbReference>
<dbReference type="Gene3D" id="2.60.60.20">
    <property type="entry name" value="PLAT/LH2 domain"/>
    <property type="match status" value="1"/>
</dbReference>
<evidence type="ECO:0000256" key="3">
    <source>
        <dbReference type="ARBA" id="ARBA00022692"/>
    </source>
</evidence>
<dbReference type="InterPro" id="IPR035986">
    <property type="entry name" value="PKD_dom_sf"/>
</dbReference>
<feature type="domain" description="GAIN-B" evidence="14">
    <location>
        <begin position="1697"/>
        <end position="1868"/>
    </location>
</feature>
<proteinExistence type="inferred from homology"/>
<feature type="transmembrane region" description="Helical" evidence="11">
    <location>
        <begin position="1885"/>
        <end position="1904"/>
    </location>
</feature>
<dbReference type="GO" id="GO:0005261">
    <property type="term" value="F:monoatomic cation channel activity"/>
    <property type="evidence" value="ECO:0007669"/>
    <property type="project" value="TreeGrafter"/>
</dbReference>
<dbReference type="InterPro" id="IPR022409">
    <property type="entry name" value="PKD/Chitinase_dom"/>
</dbReference>
<feature type="compositionally biased region" description="Low complexity" evidence="10">
    <location>
        <begin position="2226"/>
        <end position="2239"/>
    </location>
</feature>
<feature type="compositionally biased region" description="Basic and acidic residues" evidence="10">
    <location>
        <begin position="2302"/>
        <end position="2326"/>
    </location>
</feature>
<evidence type="ECO:0000256" key="2">
    <source>
        <dbReference type="ARBA" id="ARBA00007200"/>
    </source>
</evidence>
<feature type="domain" description="PLAT" evidence="13">
    <location>
        <begin position="1929"/>
        <end position="2046"/>
    </location>
</feature>
<dbReference type="Pfam" id="PF01825">
    <property type="entry name" value="GPS"/>
    <property type="match status" value="1"/>
</dbReference>
<comment type="subcellular location">
    <subcellularLocation>
        <location evidence="1">Membrane</location>
        <topology evidence="1">Multi-pass membrane protein</topology>
    </subcellularLocation>
</comment>
<evidence type="ECO:0000259" key="14">
    <source>
        <dbReference type="PROSITE" id="PS50221"/>
    </source>
</evidence>
<feature type="transmembrane region" description="Helical" evidence="11">
    <location>
        <begin position="2717"/>
        <end position="2739"/>
    </location>
</feature>
<dbReference type="InterPro" id="IPR002859">
    <property type="entry name" value="PKD/REJ-like"/>
</dbReference>
<feature type="compositionally biased region" description="Basic and acidic residues" evidence="10">
    <location>
        <begin position="2262"/>
        <end position="2272"/>
    </location>
</feature>
<dbReference type="PROSITE" id="PS51111">
    <property type="entry name" value="REJ"/>
    <property type="match status" value="2"/>
</dbReference>
<dbReference type="CDD" id="cd00146">
    <property type="entry name" value="PKD"/>
    <property type="match status" value="1"/>
</dbReference>